<dbReference type="InterPro" id="IPR042086">
    <property type="entry name" value="MeTrfase_capping"/>
</dbReference>
<dbReference type="InterPro" id="IPR029063">
    <property type="entry name" value="SAM-dependent_MTases_sf"/>
</dbReference>
<dbReference type="GO" id="GO:0008168">
    <property type="term" value="F:methyltransferase activity"/>
    <property type="evidence" value="ECO:0007669"/>
    <property type="project" value="UniProtKB-KW"/>
</dbReference>
<accession>A0AAV1DRX7</accession>
<evidence type="ECO:0000256" key="1">
    <source>
        <dbReference type="ARBA" id="ARBA00001946"/>
    </source>
</evidence>
<dbReference type="GO" id="GO:0046872">
    <property type="term" value="F:metal ion binding"/>
    <property type="evidence" value="ECO:0007669"/>
    <property type="project" value="UniProtKB-KW"/>
</dbReference>
<dbReference type="Gene3D" id="1.10.1200.270">
    <property type="entry name" value="Methyltransferase, alpha-helical capping domain"/>
    <property type="match status" value="1"/>
</dbReference>
<name>A0AAV1DRX7_OLDCO</name>
<dbReference type="Gene3D" id="3.40.50.150">
    <property type="entry name" value="Vaccinia Virus protein VP39"/>
    <property type="match status" value="1"/>
</dbReference>
<dbReference type="PANTHER" id="PTHR31009">
    <property type="entry name" value="S-ADENOSYL-L-METHIONINE:CARBOXYL METHYLTRANSFERASE FAMILY PROTEIN"/>
    <property type="match status" value="1"/>
</dbReference>
<reference evidence="8" key="1">
    <citation type="submission" date="2023-03" db="EMBL/GenBank/DDBJ databases">
        <authorList>
            <person name="Julca I."/>
        </authorList>
    </citation>
    <scope>NUCLEOTIDE SEQUENCE</scope>
</reference>
<gene>
    <name evidence="8" type="ORF">OLC1_LOCUS18226</name>
</gene>
<dbReference type="AlphaFoldDB" id="A0AAV1DRX7"/>
<sequence length="373" mass="42344">MNKEELGYRKYRMEGGDGPCSYRQNSNYQKLSLDSAKELMNELIDQNLDLRNSYNVCPLDTFRIADFGCSVGPNTFIAIENIIEAVRNKHKSMNLESKIPEFQVFFNDHVDNDFNCLFKNLPSNRQYSAAGVPGSFHRRLFPRSTLHFAHCSTSLQWLSKVPEEVTDKNSPAWNEGRIHYGGAAKEVKEAYFIQYGKDLDSFLSARAQELVPGGLMALIIMGFPEEAQLSESILGETFKTLGSCLQDMATEGIIEEETVDSFNLPFYYPSASELETLVEANGLFEMERTEELVTPIKRQKPDVRAAALHLRAVLGGLIKEHFGEGIVDGLLKRHFEKFVQNPIVSDQNYIKEAHYFLFLKRKMDLPTPWAGQS</sequence>
<keyword evidence="5" id="KW-0808">Transferase</keyword>
<evidence type="ECO:0000256" key="7">
    <source>
        <dbReference type="ARBA" id="ARBA00022842"/>
    </source>
</evidence>
<keyword evidence="9" id="KW-1185">Reference proteome</keyword>
<dbReference type="Proteomes" id="UP001161247">
    <property type="component" value="Chromosome 6"/>
</dbReference>
<proteinExistence type="inferred from homology"/>
<keyword evidence="6" id="KW-0479">Metal-binding</keyword>
<keyword evidence="4" id="KW-0489">Methyltransferase</keyword>
<dbReference type="GO" id="GO:0032259">
    <property type="term" value="P:methylation"/>
    <property type="evidence" value="ECO:0007669"/>
    <property type="project" value="UniProtKB-KW"/>
</dbReference>
<evidence type="ECO:0000313" key="8">
    <source>
        <dbReference type="EMBL" id="CAI9110621.1"/>
    </source>
</evidence>
<dbReference type="InterPro" id="IPR005299">
    <property type="entry name" value="MeTrfase_7"/>
</dbReference>
<organism evidence="8 9">
    <name type="scientific">Oldenlandia corymbosa var. corymbosa</name>
    <dbReference type="NCBI Taxonomy" id="529605"/>
    <lineage>
        <taxon>Eukaryota</taxon>
        <taxon>Viridiplantae</taxon>
        <taxon>Streptophyta</taxon>
        <taxon>Embryophyta</taxon>
        <taxon>Tracheophyta</taxon>
        <taxon>Spermatophyta</taxon>
        <taxon>Magnoliopsida</taxon>
        <taxon>eudicotyledons</taxon>
        <taxon>Gunneridae</taxon>
        <taxon>Pentapetalae</taxon>
        <taxon>asterids</taxon>
        <taxon>lamiids</taxon>
        <taxon>Gentianales</taxon>
        <taxon>Rubiaceae</taxon>
        <taxon>Rubioideae</taxon>
        <taxon>Spermacoceae</taxon>
        <taxon>Hedyotis-Oldenlandia complex</taxon>
        <taxon>Oldenlandia</taxon>
    </lineage>
</organism>
<comment type="similarity">
    <text evidence="3">Belongs to the methyltransferase superfamily. Type-7 methyltransferase family.</text>
</comment>
<evidence type="ECO:0000256" key="6">
    <source>
        <dbReference type="ARBA" id="ARBA00022723"/>
    </source>
</evidence>
<dbReference type="Pfam" id="PF03492">
    <property type="entry name" value="Methyltransf_7"/>
    <property type="match status" value="1"/>
</dbReference>
<comment type="cofactor">
    <cofactor evidence="1">
        <name>Mg(2+)</name>
        <dbReference type="ChEBI" id="CHEBI:18420"/>
    </cofactor>
</comment>
<dbReference type="EMBL" id="OX459123">
    <property type="protein sequence ID" value="CAI9110621.1"/>
    <property type="molecule type" value="Genomic_DNA"/>
</dbReference>
<evidence type="ECO:0000256" key="5">
    <source>
        <dbReference type="ARBA" id="ARBA00022679"/>
    </source>
</evidence>
<comment type="pathway">
    <text evidence="2">Alkaloid biosynthesis.</text>
</comment>
<evidence type="ECO:0000313" key="9">
    <source>
        <dbReference type="Proteomes" id="UP001161247"/>
    </source>
</evidence>
<dbReference type="SUPFAM" id="SSF53335">
    <property type="entry name" value="S-adenosyl-L-methionine-dependent methyltransferases"/>
    <property type="match status" value="1"/>
</dbReference>
<protein>
    <submittedName>
        <fullName evidence="8">OLC1v1010678C1</fullName>
    </submittedName>
</protein>
<evidence type="ECO:0000256" key="2">
    <source>
        <dbReference type="ARBA" id="ARBA00004913"/>
    </source>
</evidence>
<evidence type="ECO:0000256" key="4">
    <source>
        <dbReference type="ARBA" id="ARBA00022603"/>
    </source>
</evidence>
<keyword evidence="7" id="KW-0460">Magnesium</keyword>
<evidence type="ECO:0000256" key="3">
    <source>
        <dbReference type="ARBA" id="ARBA00007967"/>
    </source>
</evidence>